<accession>C0K021</accession>
<sequence>MKIKFFISLALACSMACLTSCGDKTVDPAQLPQQIQTFVKQTFPGQNISFAQKDCDFLCSHYEITLTDGTQVSFDSDDVWDKIESPMQGVPASVIPAPVATYVNASFPGIGIKKIDKERNGYEVDLLNGIEVKLNQQGALMEMDD</sequence>
<reference evidence="3" key="1">
    <citation type="submission" date="2008-11" db="EMBL/GenBank/DDBJ databases">
        <title>Isolation and characterization of a fructose-1,6-bisphosphatase in Bacteroides sp. from a rumen metagenomic library.</title>
        <authorList>
            <person name="Wang J."/>
            <person name="Liu K."/>
            <person name="Zhao S."/>
            <person name="Bu D."/>
            <person name="Li D."/>
            <person name="Yu P."/>
            <person name="Wei H."/>
            <person name="Zhou L."/>
        </authorList>
    </citation>
    <scope>NUCLEOTIDE SEQUENCE</scope>
</reference>
<keyword evidence="1" id="KW-0732">Signal</keyword>
<organism evidence="3">
    <name type="scientific">uncultured bacterium 34R1</name>
    <dbReference type="NCBI Taxonomy" id="581113"/>
    <lineage>
        <taxon>Bacteria</taxon>
        <taxon>environmental samples</taxon>
    </lineage>
</organism>
<dbReference type="InterPro" id="IPR021533">
    <property type="entry name" value="PepSY-like"/>
</dbReference>
<evidence type="ECO:0000313" key="3">
    <source>
        <dbReference type="EMBL" id="ACM91051.1"/>
    </source>
</evidence>
<dbReference type="AlphaFoldDB" id="C0K021"/>
<evidence type="ECO:0000256" key="1">
    <source>
        <dbReference type="SAM" id="SignalP"/>
    </source>
</evidence>
<evidence type="ECO:0000259" key="2">
    <source>
        <dbReference type="Pfam" id="PF11396"/>
    </source>
</evidence>
<dbReference type="Gene3D" id="3.40.1420.30">
    <property type="match status" value="1"/>
</dbReference>
<proteinExistence type="predicted"/>
<feature type="domain" description="Putative beta-lactamase-inhibitor-like PepSY-like" evidence="2">
    <location>
        <begin position="19"/>
        <end position="48"/>
    </location>
</feature>
<protein>
    <submittedName>
        <fullName evidence="3">Putative periplasmic protein</fullName>
    </submittedName>
</protein>
<name>C0K021_9BACT</name>
<feature type="chain" id="PRO_5002898249" evidence="1">
    <location>
        <begin position="23"/>
        <end position="145"/>
    </location>
</feature>
<feature type="signal peptide" evidence="1">
    <location>
        <begin position="1"/>
        <end position="22"/>
    </location>
</feature>
<dbReference type="SUPFAM" id="SSF160574">
    <property type="entry name" value="BT0923-like"/>
    <property type="match status" value="1"/>
</dbReference>
<dbReference type="EMBL" id="FJ529692">
    <property type="protein sequence ID" value="ACM91051.1"/>
    <property type="molecule type" value="Genomic_DNA"/>
</dbReference>
<feature type="domain" description="Putative beta-lactamase-inhibitor-like PepSY-like" evidence="2">
    <location>
        <begin position="61"/>
        <end position="141"/>
    </location>
</feature>
<dbReference type="Pfam" id="PF11396">
    <property type="entry name" value="PepSY_like"/>
    <property type="match status" value="2"/>
</dbReference>